<comment type="caution">
    <text evidence="3">The sequence shown here is derived from an EMBL/GenBank/DDBJ whole genome shotgun (WGS) entry which is preliminary data.</text>
</comment>
<comment type="catalytic activity">
    <reaction evidence="2">
        <text>agmatine + H2O = N-carbamoylputrescine + NH4(+)</text>
        <dbReference type="Rhea" id="RHEA:18037"/>
        <dbReference type="ChEBI" id="CHEBI:15377"/>
        <dbReference type="ChEBI" id="CHEBI:28938"/>
        <dbReference type="ChEBI" id="CHEBI:58145"/>
        <dbReference type="ChEBI" id="CHEBI:58318"/>
        <dbReference type="EC" id="3.5.3.12"/>
    </reaction>
</comment>
<dbReference type="GO" id="GO:0004668">
    <property type="term" value="F:protein-arginine deiminase activity"/>
    <property type="evidence" value="ECO:0007669"/>
    <property type="project" value="InterPro"/>
</dbReference>
<dbReference type="PANTHER" id="PTHR31377:SF0">
    <property type="entry name" value="AGMATINE DEIMINASE-RELATED"/>
    <property type="match status" value="1"/>
</dbReference>
<gene>
    <name evidence="2 3" type="primary">aguA</name>
    <name evidence="3" type="ORF">CLVI_28440</name>
</gene>
<dbReference type="PANTHER" id="PTHR31377">
    <property type="entry name" value="AGMATINE DEIMINASE-RELATED"/>
    <property type="match status" value="1"/>
</dbReference>
<keyword evidence="1 2" id="KW-0378">Hydrolase</keyword>
<proteinExistence type="inferred from homology"/>
<reference evidence="3 4" key="1">
    <citation type="submission" date="2018-03" db="EMBL/GenBank/DDBJ databases">
        <title>Genome sequence of Clostridium vincentii DSM 10228.</title>
        <authorList>
            <person name="Poehlein A."/>
            <person name="Daniel R."/>
        </authorList>
    </citation>
    <scope>NUCLEOTIDE SEQUENCE [LARGE SCALE GENOMIC DNA]</scope>
    <source>
        <strain evidence="3 4">DSM 10228</strain>
    </source>
</reference>
<dbReference type="EC" id="3.5.3.12" evidence="2"/>
<comment type="similarity">
    <text evidence="2">Belongs to the agmatine deiminase family.</text>
</comment>
<name>A0A2T0BAS0_9CLOT</name>
<dbReference type="GO" id="GO:0047632">
    <property type="term" value="F:agmatine deiminase activity"/>
    <property type="evidence" value="ECO:0007669"/>
    <property type="project" value="UniProtKB-UniRule"/>
</dbReference>
<dbReference type="Gene3D" id="3.75.10.10">
    <property type="entry name" value="L-arginine/glycine Amidinotransferase, Chain A"/>
    <property type="match status" value="1"/>
</dbReference>
<dbReference type="InterPro" id="IPR017754">
    <property type="entry name" value="Agmatine_deiminase"/>
</dbReference>
<evidence type="ECO:0000256" key="1">
    <source>
        <dbReference type="ARBA" id="ARBA00022801"/>
    </source>
</evidence>
<sequence length="363" mass="41191">MRVLSSIPKKDGFKMPGEFEPHAGSYMLWPERTDNWRALAKPAQKAFVEVAKAIAKFEPVTMGVSEAQYDIAREMLPDYIRVVEIANNDSWVRDSGPTFIKNKDGAVRGIDWGFNAWGGLIDGLYFPWDKDEKVARKICEIERKDIYEIDNFVLEGGSVHVDGEGTALVTEECLLSVGRNPTKTKKEIEDTIKNYLNVEKVIWLKRGIFLDETNEHIDNIATFVKPSIIALAWSDNEEDPQYELSLNCYEILKNETDAKGRSFEIHKILVPEPMYILQDECLGIEMVIGTKSRHEGERLAASYINYYVANGGVVMPIFGDKNDILAVNKIKELYPDREVIPIYTREILLGGGNIHCITQQIPK</sequence>
<dbReference type="NCBIfam" id="NF010070">
    <property type="entry name" value="PRK13551.1"/>
    <property type="match status" value="1"/>
</dbReference>
<evidence type="ECO:0000313" key="4">
    <source>
        <dbReference type="Proteomes" id="UP000239471"/>
    </source>
</evidence>
<dbReference type="EMBL" id="PVXQ01000038">
    <property type="protein sequence ID" value="PRR81006.1"/>
    <property type="molecule type" value="Genomic_DNA"/>
</dbReference>
<accession>A0A2T0BAS0</accession>
<dbReference type="InterPro" id="IPR007466">
    <property type="entry name" value="Peptidyl-Arg-deiminase_porph"/>
</dbReference>
<dbReference type="RefSeq" id="WP_106060762.1">
    <property type="nucleotide sequence ID" value="NZ_PVXQ01000038.1"/>
</dbReference>
<protein>
    <recommendedName>
        <fullName evidence="2">Putative agmatine deiminase</fullName>
        <ecNumber evidence="2">3.5.3.12</ecNumber>
    </recommendedName>
    <alternativeName>
        <fullName evidence="2">Agmatine iminohydrolase</fullName>
    </alternativeName>
</protein>
<feature type="active site" description="Amidino-cysteine intermediate" evidence="2">
    <location>
        <position position="356"/>
    </location>
</feature>
<dbReference type="GO" id="GO:0009446">
    <property type="term" value="P:putrescine biosynthetic process"/>
    <property type="evidence" value="ECO:0007669"/>
    <property type="project" value="InterPro"/>
</dbReference>
<dbReference type="AlphaFoldDB" id="A0A2T0BAS0"/>
<dbReference type="OrthoDB" id="9808013at2"/>
<evidence type="ECO:0000256" key="2">
    <source>
        <dbReference type="HAMAP-Rule" id="MF_01841"/>
    </source>
</evidence>
<organism evidence="3 4">
    <name type="scientific">Clostridium vincentii</name>
    <dbReference type="NCBI Taxonomy" id="52704"/>
    <lineage>
        <taxon>Bacteria</taxon>
        <taxon>Bacillati</taxon>
        <taxon>Bacillota</taxon>
        <taxon>Clostridia</taxon>
        <taxon>Eubacteriales</taxon>
        <taxon>Clostridiaceae</taxon>
        <taxon>Clostridium</taxon>
    </lineage>
</organism>
<dbReference type="NCBIfam" id="TIGR03380">
    <property type="entry name" value="agmatine_aguA"/>
    <property type="match status" value="1"/>
</dbReference>
<keyword evidence="4" id="KW-1185">Reference proteome</keyword>
<dbReference type="Proteomes" id="UP000239471">
    <property type="component" value="Unassembled WGS sequence"/>
</dbReference>
<evidence type="ECO:0000313" key="3">
    <source>
        <dbReference type="EMBL" id="PRR81006.1"/>
    </source>
</evidence>
<dbReference type="SUPFAM" id="SSF55909">
    <property type="entry name" value="Pentein"/>
    <property type="match status" value="1"/>
</dbReference>
<dbReference type="HAMAP" id="MF_01841">
    <property type="entry name" value="Agmatine_deimin"/>
    <property type="match status" value="1"/>
</dbReference>
<dbReference type="Pfam" id="PF04371">
    <property type="entry name" value="PAD_porph"/>
    <property type="match status" value="1"/>
</dbReference>